<dbReference type="PANTHER" id="PTHR32322">
    <property type="entry name" value="INNER MEMBRANE TRANSPORTER"/>
    <property type="match status" value="1"/>
</dbReference>
<keyword evidence="3 6" id="KW-0812">Transmembrane</keyword>
<proteinExistence type="predicted"/>
<name>X1PT96_9ZZZZ</name>
<dbReference type="AlphaFoldDB" id="X1PT96"/>
<gene>
    <name evidence="8" type="ORF">S12H4_09585</name>
</gene>
<dbReference type="InterPro" id="IPR050638">
    <property type="entry name" value="AA-Vitamin_Transporters"/>
</dbReference>
<feature type="domain" description="EamA" evidence="7">
    <location>
        <begin position="12"/>
        <end position="114"/>
    </location>
</feature>
<evidence type="ECO:0000256" key="3">
    <source>
        <dbReference type="ARBA" id="ARBA00022692"/>
    </source>
</evidence>
<evidence type="ECO:0000256" key="1">
    <source>
        <dbReference type="ARBA" id="ARBA00004651"/>
    </source>
</evidence>
<evidence type="ECO:0000256" key="4">
    <source>
        <dbReference type="ARBA" id="ARBA00022989"/>
    </source>
</evidence>
<keyword evidence="2" id="KW-1003">Cell membrane</keyword>
<comment type="caution">
    <text evidence="8">The sequence shown here is derived from an EMBL/GenBank/DDBJ whole genome shotgun (WGS) entry which is preliminary data.</text>
</comment>
<organism evidence="8">
    <name type="scientific">marine sediment metagenome</name>
    <dbReference type="NCBI Taxonomy" id="412755"/>
    <lineage>
        <taxon>unclassified sequences</taxon>
        <taxon>metagenomes</taxon>
        <taxon>ecological metagenomes</taxon>
    </lineage>
</organism>
<feature type="non-terminal residue" evidence="8">
    <location>
        <position position="114"/>
    </location>
</feature>
<feature type="transmembrane region" description="Helical" evidence="6">
    <location>
        <begin position="39"/>
        <end position="58"/>
    </location>
</feature>
<dbReference type="InterPro" id="IPR037185">
    <property type="entry name" value="EmrE-like"/>
</dbReference>
<reference evidence="8" key="1">
    <citation type="journal article" date="2014" name="Front. Microbiol.">
        <title>High frequency of phylogenetically diverse reductive dehalogenase-homologous genes in deep subseafloor sedimentary metagenomes.</title>
        <authorList>
            <person name="Kawai M."/>
            <person name="Futagami T."/>
            <person name="Toyoda A."/>
            <person name="Takaki Y."/>
            <person name="Nishi S."/>
            <person name="Hori S."/>
            <person name="Arai W."/>
            <person name="Tsubouchi T."/>
            <person name="Morono Y."/>
            <person name="Uchiyama I."/>
            <person name="Ito T."/>
            <person name="Fujiyama A."/>
            <person name="Inagaki F."/>
            <person name="Takami H."/>
        </authorList>
    </citation>
    <scope>NUCLEOTIDE SEQUENCE</scope>
    <source>
        <strain evidence="8">Expedition CK06-06</strain>
    </source>
</reference>
<dbReference type="Pfam" id="PF00892">
    <property type="entry name" value="EamA"/>
    <property type="match status" value="1"/>
</dbReference>
<evidence type="ECO:0000313" key="8">
    <source>
        <dbReference type="EMBL" id="GAI59048.1"/>
    </source>
</evidence>
<keyword evidence="5 6" id="KW-0472">Membrane</keyword>
<evidence type="ECO:0000256" key="5">
    <source>
        <dbReference type="ARBA" id="ARBA00023136"/>
    </source>
</evidence>
<dbReference type="GO" id="GO:0005886">
    <property type="term" value="C:plasma membrane"/>
    <property type="evidence" value="ECO:0007669"/>
    <property type="project" value="UniProtKB-SubCell"/>
</dbReference>
<protein>
    <recommendedName>
        <fullName evidence="7">EamA domain-containing protein</fullName>
    </recommendedName>
</protein>
<evidence type="ECO:0000256" key="6">
    <source>
        <dbReference type="SAM" id="Phobius"/>
    </source>
</evidence>
<keyword evidence="4 6" id="KW-1133">Transmembrane helix</keyword>
<accession>X1PT96</accession>
<dbReference type="EMBL" id="BARW01003918">
    <property type="protein sequence ID" value="GAI59048.1"/>
    <property type="molecule type" value="Genomic_DNA"/>
</dbReference>
<sequence>MKLKHYDQFKTYLALNAAMVFWGLSFVATKVALESFSPFTLIFARFALASCLFLALMAHRGLPSFTRKDHIKMFILALFEPGLYFTFETIGLQYTTAPKAALIIATIPVVVMVF</sequence>
<dbReference type="SUPFAM" id="SSF103481">
    <property type="entry name" value="Multidrug resistance efflux transporter EmrE"/>
    <property type="match status" value="1"/>
</dbReference>
<feature type="transmembrane region" description="Helical" evidence="6">
    <location>
        <begin position="12"/>
        <end position="33"/>
    </location>
</feature>
<comment type="subcellular location">
    <subcellularLocation>
        <location evidence="1">Cell membrane</location>
        <topology evidence="1">Multi-pass membrane protein</topology>
    </subcellularLocation>
</comment>
<evidence type="ECO:0000256" key="2">
    <source>
        <dbReference type="ARBA" id="ARBA00022475"/>
    </source>
</evidence>
<dbReference type="InterPro" id="IPR000620">
    <property type="entry name" value="EamA_dom"/>
</dbReference>
<evidence type="ECO:0000259" key="7">
    <source>
        <dbReference type="Pfam" id="PF00892"/>
    </source>
</evidence>
<dbReference type="PANTHER" id="PTHR32322:SF18">
    <property type="entry name" value="S-ADENOSYLMETHIONINE_S-ADENOSYLHOMOCYSTEINE TRANSPORTER"/>
    <property type="match status" value="1"/>
</dbReference>